<protein>
    <submittedName>
        <fullName evidence="1">Uncharacterized protein</fullName>
    </submittedName>
</protein>
<accession>A0A2P2NY73</accession>
<evidence type="ECO:0000313" key="1">
    <source>
        <dbReference type="EMBL" id="MBX47414.1"/>
    </source>
</evidence>
<name>A0A2P2NY73_RHIMU</name>
<reference evidence="1" key="1">
    <citation type="submission" date="2018-02" db="EMBL/GenBank/DDBJ databases">
        <title>Rhizophora mucronata_Transcriptome.</title>
        <authorList>
            <person name="Meera S.P."/>
            <person name="Sreeshan A."/>
            <person name="Augustine A."/>
        </authorList>
    </citation>
    <scope>NUCLEOTIDE SEQUENCE</scope>
    <source>
        <tissue evidence="1">Leaf</tissue>
    </source>
</reference>
<sequence length="39" mass="4371">MSIISSRVLVPFSGFEQILVKLLCLNGNIRLVSTIRPKQ</sequence>
<proteinExistence type="predicted"/>
<dbReference type="EMBL" id="GGEC01066930">
    <property type="protein sequence ID" value="MBX47414.1"/>
    <property type="molecule type" value="Transcribed_RNA"/>
</dbReference>
<dbReference type="AlphaFoldDB" id="A0A2P2NY73"/>
<organism evidence="1">
    <name type="scientific">Rhizophora mucronata</name>
    <name type="common">Asiatic mangrove</name>
    <dbReference type="NCBI Taxonomy" id="61149"/>
    <lineage>
        <taxon>Eukaryota</taxon>
        <taxon>Viridiplantae</taxon>
        <taxon>Streptophyta</taxon>
        <taxon>Embryophyta</taxon>
        <taxon>Tracheophyta</taxon>
        <taxon>Spermatophyta</taxon>
        <taxon>Magnoliopsida</taxon>
        <taxon>eudicotyledons</taxon>
        <taxon>Gunneridae</taxon>
        <taxon>Pentapetalae</taxon>
        <taxon>rosids</taxon>
        <taxon>fabids</taxon>
        <taxon>Malpighiales</taxon>
        <taxon>Rhizophoraceae</taxon>
        <taxon>Rhizophora</taxon>
    </lineage>
</organism>